<keyword evidence="2" id="KW-0732">Signal</keyword>
<reference evidence="4" key="1">
    <citation type="submission" date="2013-03" db="EMBL/GenBank/DDBJ databases">
        <title>The Genome Sequence of Anopheles minimus MINIMUS1.</title>
        <authorList>
            <consortium name="The Broad Institute Genomics Platform"/>
            <person name="Neafsey D.E."/>
            <person name="Walton C."/>
            <person name="Walker B."/>
            <person name="Young S.K."/>
            <person name="Zeng Q."/>
            <person name="Gargeya S."/>
            <person name="Fitzgerald M."/>
            <person name="Haas B."/>
            <person name="Abouelleil A."/>
            <person name="Allen A.W."/>
            <person name="Alvarado L."/>
            <person name="Arachchi H.M."/>
            <person name="Berlin A.M."/>
            <person name="Chapman S.B."/>
            <person name="Gainer-Dewar J."/>
            <person name="Goldberg J."/>
            <person name="Griggs A."/>
            <person name="Gujja S."/>
            <person name="Hansen M."/>
            <person name="Howarth C."/>
            <person name="Imamovic A."/>
            <person name="Ireland A."/>
            <person name="Larimer J."/>
            <person name="McCowan C."/>
            <person name="Murphy C."/>
            <person name="Pearson M."/>
            <person name="Poon T.W."/>
            <person name="Priest M."/>
            <person name="Roberts A."/>
            <person name="Saif S."/>
            <person name="Shea T."/>
            <person name="Sisk P."/>
            <person name="Sykes S."/>
            <person name="Wortman J."/>
            <person name="Nusbaum C."/>
            <person name="Birren B."/>
        </authorList>
    </citation>
    <scope>NUCLEOTIDE SEQUENCE [LARGE SCALE GENOMIC DNA]</scope>
    <source>
        <strain evidence="4">MINIMUS1</strain>
    </source>
</reference>
<dbReference type="GO" id="GO:0009898">
    <property type="term" value="C:cytoplasmic side of plasma membrane"/>
    <property type="evidence" value="ECO:0007669"/>
    <property type="project" value="TreeGrafter"/>
</dbReference>
<feature type="region of interest" description="Disordered" evidence="1">
    <location>
        <begin position="1099"/>
        <end position="1119"/>
    </location>
</feature>
<dbReference type="InterPro" id="IPR030127">
    <property type="entry name" value="MTSS1/MTSS2"/>
</dbReference>
<dbReference type="GO" id="GO:0003779">
    <property type="term" value="F:actin binding"/>
    <property type="evidence" value="ECO:0007669"/>
    <property type="project" value="InterPro"/>
</dbReference>
<evidence type="ECO:0000256" key="2">
    <source>
        <dbReference type="SAM" id="SignalP"/>
    </source>
</evidence>
<feature type="compositionally biased region" description="Polar residues" evidence="1">
    <location>
        <begin position="1253"/>
        <end position="1271"/>
    </location>
</feature>
<proteinExistence type="predicted"/>
<feature type="compositionally biased region" description="Acidic residues" evidence="1">
    <location>
        <begin position="235"/>
        <end position="244"/>
    </location>
</feature>
<evidence type="ECO:0000256" key="1">
    <source>
        <dbReference type="SAM" id="MobiDB-lite"/>
    </source>
</evidence>
<evidence type="ECO:0000313" key="3">
    <source>
        <dbReference type="EnsemblMetazoa" id="AMIN007901-PA"/>
    </source>
</evidence>
<feature type="compositionally biased region" description="Pro residues" evidence="1">
    <location>
        <begin position="574"/>
        <end position="583"/>
    </location>
</feature>
<dbReference type="GO" id="GO:0005543">
    <property type="term" value="F:phospholipid binding"/>
    <property type="evidence" value="ECO:0007669"/>
    <property type="project" value="TreeGrafter"/>
</dbReference>
<feature type="region of interest" description="Disordered" evidence="1">
    <location>
        <begin position="128"/>
        <end position="148"/>
    </location>
</feature>
<keyword evidence="4" id="KW-1185">Reference proteome</keyword>
<feature type="region of interest" description="Disordered" evidence="1">
    <location>
        <begin position="1251"/>
        <end position="1277"/>
    </location>
</feature>
<feature type="compositionally biased region" description="Low complexity" evidence="1">
    <location>
        <begin position="562"/>
        <end position="573"/>
    </location>
</feature>
<feature type="compositionally biased region" description="Polar residues" evidence="1">
    <location>
        <begin position="382"/>
        <end position="393"/>
    </location>
</feature>
<feature type="compositionally biased region" description="Low complexity" evidence="1">
    <location>
        <begin position="584"/>
        <end position="610"/>
    </location>
</feature>
<feature type="region of interest" description="Disordered" evidence="1">
    <location>
        <begin position="223"/>
        <end position="255"/>
    </location>
</feature>
<dbReference type="VEuPathDB" id="VectorBase:AMIN007901"/>
<feature type="compositionally biased region" description="Low complexity" evidence="1">
    <location>
        <begin position="534"/>
        <end position="544"/>
    </location>
</feature>
<feature type="compositionally biased region" description="Low complexity" evidence="1">
    <location>
        <begin position="25"/>
        <end position="60"/>
    </location>
</feature>
<sequence>MVFVFYLQAIAALVVLHGYVESKNATSPTDTSSTATTTTKAKQTTVKSVSTPTTVSTKKTSPTEKKQPGSDREARGKRTLEFGNFGNYNYYQSVPSHTAQRRVSHAYQDPGQYNHYQSNYIQPQYSFQHHHSGQAGPGPVGSFQGFEGDSTNSIGSFQSLPPVVHPHYIEPPEPIIEIIIKESNDSLPLDAQTILPKQKKKKEEVQVFYVKYHKDETNGQLVLDDPLPAIKPIPDESEEEEDLSQEPIVVTPSPPLKTTTLRAVINPDSEKYHSNSGIRISFGVEDKHQSGHQLSESESESVAQPIVALPQHVVDQRSKSDVFYQQHQQFVQQHHDRSVRQHYQHQPQPQPQQPPQQYHHQFNVPVQQHQYHHQPKPQAQPLVQQHQEPQNFGQRFAPATPQPYRAQPPPPPPPPPQPQPQFQQHQQQHQQHQQHYQQHYQPQPQPQPQPQQPRVVYQQAQPQPQQYQYRGQFNPPQQQPQPQYFTQQAPVPQPRPQQVRFPAPQPPQQQQQPQQNYYQPQPQQQQPLPPQPQPQFQRQEYQQPKPIPIPLHNINQQPPLRQQYSTQQLQAQPQQPPQPPKPQPQFNQPFNNFYKQQPQSAPQPPVQQQQFRKPAPPQPSNLQQPPFLSARPQAPPQPAPTFFDVPRPVQGGLVQQAAPNLGPTRAPEHHLKGLSHSSLSDNEHLANLKHVLPAGGELVASVSKYEKHITETVNGPTTGQRISVGGNDAVNRPPFYNIQPSQELISHSIEPTIETVQNKNIGPLASNIGPLPTPQKYVSQQAAQIIPNSEPINYRVDPRFNANFEGGVSTAQGPSSTPSTVGTTRTTYSPTFSTTPRTTVGRYTAPPSPTTTPYRTTRPAPTPTTTTQAPRRTAAEEAEANEKKQKALFDLPDEVPDDLREQLLSSGILENADISVLDYDKIGETALENLPPEHLANFFNAGGGSQLAGSNNVLSVVKPNGDKLAEKFITKNYDVKDKRDERDRYEITKQSPSGSETVQLAEEDQPTIVTMPERQNVDLKVVRFDSNNQRNVTDRYIKQDSTILPSVDVTGEDESGATDQVFNRYLPLKINGAQFPIPDVAELRGRKIASVVVLAPVDNGPTKTAAQNDESDSEESTSSAFLINAEDDATAEQQDQQQSRFERDVLLDSKKIKFIAGEALKQLIKKPSRENFRRWLDREGKTDVDLQSVVLLVTRNDDDEQEIFMYDIATKGVTHLSGELSAAFVQVAEENAKTQNFDEVPIVDSGIVEQMETKSSSETNPDYGSYALTSSEELDDQAQASERKAIYVYPENYRGLEVNSGYSNIKK</sequence>
<dbReference type="GO" id="GO:0030031">
    <property type="term" value="P:cell projection assembly"/>
    <property type="evidence" value="ECO:0007669"/>
    <property type="project" value="TreeGrafter"/>
</dbReference>
<evidence type="ECO:0008006" key="5">
    <source>
        <dbReference type="Google" id="ProtNLM"/>
    </source>
</evidence>
<dbReference type="EnsemblMetazoa" id="AMIN007901-RA">
    <property type="protein sequence ID" value="AMIN007901-PA"/>
    <property type="gene ID" value="AMIN007901"/>
</dbReference>
<reference evidence="3" key="2">
    <citation type="submission" date="2020-05" db="UniProtKB">
        <authorList>
            <consortium name="EnsemblMetazoa"/>
        </authorList>
    </citation>
    <scope>IDENTIFICATION</scope>
    <source>
        <strain evidence="3">MINIMUS1</strain>
    </source>
</reference>
<organism evidence="3 4">
    <name type="scientific">Anopheles minimus</name>
    <dbReference type="NCBI Taxonomy" id="112268"/>
    <lineage>
        <taxon>Eukaryota</taxon>
        <taxon>Metazoa</taxon>
        <taxon>Ecdysozoa</taxon>
        <taxon>Arthropoda</taxon>
        <taxon>Hexapoda</taxon>
        <taxon>Insecta</taxon>
        <taxon>Pterygota</taxon>
        <taxon>Neoptera</taxon>
        <taxon>Endopterygota</taxon>
        <taxon>Diptera</taxon>
        <taxon>Nematocera</taxon>
        <taxon>Culicoidea</taxon>
        <taxon>Culicidae</taxon>
        <taxon>Anophelinae</taxon>
        <taxon>Anopheles</taxon>
    </lineage>
</organism>
<protein>
    <recommendedName>
        <fullName evidence="5">ADF-H domain-containing protein</fullName>
    </recommendedName>
</protein>
<dbReference type="GO" id="GO:0061024">
    <property type="term" value="P:membrane organization"/>
    <property type="evidence" value="ECO:0007669"/>
    <property type="project" value="TreeGrafter"/>
</dbReference>
<feature type="compositionally biased region" description="Low complexity" evidence="1">
    <location>
        <begin position="814"/>
        <end position="872"/>
    </location>
</feature>
<name>A0A182WC22_9DIPT</name>
<dbReference type="STRING" id="112268.A0A182WC22"/>
<feature type="region of interest" description="Disordered" evidence="1">
    <location>
        <begin position="23"/>
        <end position="78"/>
    </location>
</feature>
<evidence type="ECO:0000313" key="4">
    <source>
        <dbReference type="Proteomes" id="UP000075920"/>
    </source>
</evidence>
<accession>A0A182WC22</accession>
<feature type="compositionally biased region" description="Low complexity" evidence="1">
    <location>
        <begin position="420"/>
        <end position="442"/>
    </location>
</feature>
<feature type="region of interest" description="Disordered" evidence="1">
    <location>
        <begin position="806"/>
        <end position="882"/>
    </location>
</feature>
<dbReference type="PANTHER" id="PTHR15708">
    <property type="entry name" value="ACTIN BUNDLING/MISSING IN METASTASIS-RELATED"/>
    <property type="match status" value="1"/>
</dbReference>
<feature type="chain" id="PRO_5008141119" description="ADF-H domain-containing protein" evidence="2">
    <location>
        <begin position="23"/>
        <end position="1307"/>
    </location>
</feature>
<feature type="signal peptide" evidence="2">
    <location>
        <begin position="1"/>
        <end position="22"/>
    </location>
</feature>
<feature type="region of interest" description="Disordered" evidence="1">
    <location>
        <begin position="327"/>
        <end position="676"/>
    </location>
</feature>
<feature type="compositionally biased region" description="Pro residues" evidence="1">
    <location>
        <begin position="406"/>
        <end position="419"/>
    </location>
</feature>
<feature type="compositionally biased region" description="Low complexity" evidence="1">
    <location>
        <begin position="452"/>
        <end position="526"/>
    </location>
</feature>
<dbReference type="GO" id="GO:0015629">
    <property type="term" value="C:actin cytoskeleton"/>
    <property type="evidence" value="ECO:0007669"/>
    <property type="project" value="TreeGrafter"/>
</dbReference>
<dbReference type="PANTHER" id="PTHR15708:SF15">
    <property type="entry name" value="IP14311P"/>
    <property type="match status" value="1"/>
</dbReference>
<feature type="compositionally biased region" description="Basic and acidic residues" evidence="1">
    <location>
        <begin position="61"/>
        <end position="78"/>
    </location>
</feature>
<dbReference type="Proteomes" id="UP000075920">
    <property type="component" value="Unassembled WGS sequence"/>
</dbReference>